<reference evidence="2" key="1">
    <citation type="submission" date="2016-10" db="EMBL/GenBank/DDBJ databases">
        <authorList>
            <person name="Varghese N."/>
            <person name="Submissions S."/>
        </authorList>
    </citation>
    <scope>NUCLEOTIDE SEQUENCE [LARGE SCALE GENOMIC DNA]</scope>
    <source>
        <strain evidence="2">DSM 13327</strain>
    </source>
</reference>
<accession>A0A1I4QCX2</accession>
<evidence type="ECO:0000313" key="1">
    <source>
        <dbReference type="EMBL" id="SFM37575.1"/>
    </source>
</evidence>
<dbReference type="InterPro" id="IPR038628">
    <property type="entry name" value="XkdM-like_sf"/>
</dbReference>
<dbReference type="Proteomes" id="UP000199520">
    <property type="component" value="Unassembled WGS sequence"/>
</dbReference>
<dbReference type="SUPFAM" id="SSF69279">
    <property type="entry name" value="Phage tail proteins"/>
    <property type="match status" value="1"/>
</dbReference>
<proteinExistence type="predicted"/>
<gene>
    <name evidence="1" type="ORF">SAMN04490355_10942</name>
</gene>
<dbReference type="OrthoDB" id="1697482at2"/>
<protein>
    <submittedName>
        <fullName evidence="1">Phage tail tube protein</fullName>
    </submittedName>
</protein>
<dbReference type="RefSeq" id="WP_090944569.1">
    <property type="nucleotide sequence ID" value="NZ_FOTS01000094.1"/>
</dbReference>
<keyword evidence="2" id="KW-1185">Reference proteome</keyword>
<organism evidence="1 2">
    <name type="scientific">Pelosinus propionicus DSM 13327</name>
    <dbReference type="NCBI Taxonomy" id="1123291"/>
    <lineage>
        <taxon>Bacteria</taxon>
        <taxon>Bacillati</taxon>
        <taxon>Bacillota</taxon>
        <taxon>Negativicutes</taxon>
        <taxon>Selenomonadales</taxon>
        <taxon>Sporomusaceae</taxon>
        <taxon>Pelosinus</taxon>
    </lineage>
</organism>
<dbReference type="AlphaFoldDB" id="A0A1I4QCX2"/>
<dbReference type="Gene3D" id="2.30.110.40">
    <property type="entry name" value="Phage tail tube protein"/>
    <property type="match status" value="1"/>
</dbReference>
<sequence>MSFLLAQDTISGKEGAAYATIDGNVYSMFYIKKLKAESEKEKSEVKVVGTRTVQYKAKGLKYSGSMTIKDITTQFVSLVKTYQDSGTDTYFTIQIVNDDPTSTVGTKRTVLYNVNLDKVPIAQLDADSDDLEAEITFTFTSFELLNEFTDPTTFG</sequence>
<dbReference type="STRING" id="1123291.SAMN04490355_10942"/>
<name>A0A1I4QCX2_9FIRM</name>
<dbReference type="EMBL" id="FOTS01000094">
    <property type="protein sequence ID" value="SFM37575.1"/>
    <property type="molecule type" value="Genomic_DNA"/>
</dbReference>
<dbReference type="Pfam" id="PF09393">
    <property type="entry name" value="DUF2001"/>
    <property type="match status" value="1"/>
</dbReference>
<evidence type="ECO:0000313" key="2">
    <source>
        <dbReference type="Proteomes" id="UP000199520"/>
    </source>
</evidence>
<dbReference type="InterPro" id="IPR018989">
    <property type="entry name" value="DUF2001"/>
</dbReference>